<dbReference type="RefSeq" id="XP_036674259.3">
    <property type="nucleotide sequence ID" value="XM_036818364.3"/>
</dbReference>
<accession>A0AB40A9I8</accession>
<dbReference type="Pfam" id="PF24181">
    <property type="entry name" value="TPR_TTI1_C"/>
    <property type="match status" value="1"/>
</dbReference>
<sequence length="1080" mass="123320">MMHLERYVMKVKPAVEGFIKEPSKDTLSQVEREIEGFNFGEMRIYQVQTVVPLVIKLDELTGENQELRTSLMNCLSSIISQTYLADEKGLRSIVVVVLQQVRDSKSAVMRPNLSEEIKLAAIKCIFEALRRSTTDVLESFYVKETAMVVGQILLMLLEIIEQEKYRKLVQTAIECLLVVFYVHDDSDQADVVLRSQVADTIFIFLPKVLIVLFKTSMKDDKVGETIKSMAIQALGRIICIMFEETTEEFMKMRYDVEAFRNLFNNSTDNMAEKCDFTFFGSKKATSEQNEERLHQMQTEPRSIHWAAATSRRLRPIFVETSILRAHSALRVRENYADMCCLLLKHCAHNLRGNFVHVLESVLALSEDENEKIALRCRETLVLLQQQPSSQGIFDENAEMLLDAHLNKWPRILHRGEDNEQFAELLFFKGFLRNVNADKLQLLLLVPKNLEMFVTCLLTALDQRPTRDLLNEEYSLRRIREGDSKGLAAELVKLPWRQFKYLASKRTVDILYDIGAMLGAQPSLNRLIFDHCQELIEQRSSSMNECVLLLTLMVTPQEEKARESRLVLANLFLDQILRDDHWNLSLQPDSAWRLKVSKPTHWFEERTPGLYSSAVEVRTQDCDSDDEQTEAVASRVTIADAQFNVLHTCLILDAVGHCARFIGDTFDRHIFLSLHKVLLKVASSNTIVHQAASFAFISMQLALRYAEPSHFIECSTDYITFHLNALLKRSPDSTAAVDILTVVLQYSTRGNVPHLDSLFQTIREECSKTHQSTNVHSYLRVFKAFLNHVSSWQVDAAAEVNAELPMQVDEEQSVLTTWVNVLKRPQLLEDLNGDADMTEEPAQEKAEEADDTEPEPTKPVLPRHVEMVKDILGQVIKFISTDNQAQQIAALECFSSGLPLLADYENELLPLVHLVWQPLVEKFRQKDALVLNRCFTLLHLLGVHAKDFILKRSLSDVIPQLKQFLKAASLHSSTETPKAQTQEYKLQLKLLKSLADFILGLQIEGKHLHDLMTVVVLYLSQAQPQELQTPARDFFHRMATYNGPFVYVTLLQRAHLKDYQANVSQIFGVMGFSIASGLDLD</sequence>
<proteinExistence type="predicted"/>
<keyword evidence="4" id="KW-1185">Reference proteome</keyword>
<dbReference type="GO" id="GO:0005737">
    <property type="term" value="C:cytoplasm"/>
    <property type="evidence" value="ECO:0007669"/>
    <property type="project" value="TreeGrafter"/>
</dbReference>
<gene>
    <name evidence="5" type="primary">Tti1</name>
</gene>
<dbReference type="Pfam" id="PF24176">
    <property type="entry name" value="TPR_TTI1_2nd"/>
    <property type="match status" value="1"/>
</dbReference>
<dbReference type="InterPro" id="IPR052587">
    <property type="entry name" value="TELO2-interacting_protein_1"/>
</dbReference>
<dbReference type="Pfam" id="PF21547">
    <property type="entry name" value="TTI1"/>
    <property type="match status" value="1"/>
</dbReference>
<evidence type="ECO:0000259" key="2">
    <source>
        <dbReference type="Pfam" id="PF24173"/>
    </source>
</evidence>
<evidence type="ECO:0000259" key="3">
    <source>
        <dbReference type="Pfam" id="PF24181"/>
    </source>
</evidence>
<evidence type="ECO:0000256" key="1">
    <source>
        <dbReference type="SAM" id="MobiDB-lite"/>
    </source>
</evidence>
<dbReference type="InterPro" id="IPR016441">
    <property type="entry name" value="Tti1"/>
</dbReference>
<dbReference type="GeneID" id="108010583"/>
<evidence type="ECO:0000313" key="5">
    <source>
        <dbReference type="RefSeq" id="XP_036674259.3"/>
    </source>
</evidence>
<reference evidence="5" key="1">
    <citation type="submission" date="2025-08" db="UniProtKB">
        <authorList>
            <consortium name="RefSeq"/>
        </authorList>
    </citation>
    <scope>IDENTIFICATION</scope>
</reference>
<dbReference type="InterPro" id="IPR057566">
    <property type="entry name" value="TPR_TTI1_N"/>
</dbReference>
<dbReference type="AlphaFoldDB" id="A0AB40A9I8"/>
<organism evidence="4 5">
    <name type="scientific">Drosophila suzukii</name>
    <name type="common">Spotted-wing drosophila fruit fly</name>
    <dbReference type="NCBI Taxonomy" id="28584"/>
    <lineage>
        <taxon>Eukaryota</taxon>
        <taxon>Metazoa</taxon>
        <taxon>Ecdysozoa</taxon>
        <taxon>Arthropoda</taxon>
        <taxon>Hexapoda</taxon>
        <taxon>Insecta</taxon>
        <taxon>Pterygota</taxon>
        <taxon>Neoptera</taxon>
        <taxon>Endopterygota</taxon>
        <taxon>Diptera</taxon>
        <taxon>Brachycera</taxon>
        <taxon>Muscomorpha</taxon>
        <taxon>Ephydroidea</taxon>
        <taxon>Drosophilidae</taxon>
        <taxon>Drosophila</taxon>
        <taxon>Sophophora</taxon>
    </lineage>
</organism>
<dbReference type="PANTHER" id="PTHR18460:SF3">
    <property type="entry name" value="TELO2-INTERACTING PROTEIN 1 HOMOLOG"/>
    <property type="match status" value="1"/>
</dbReference>
<dbReference type="SUPFAM" id="SSF48371">
    <property type="entry name" value="ARM repeat"/>
    <property type="match status" value="1"/>
</dbReference>
<name>A0AB40A9I8_DROSZ</name>
<evidence type="ECO:0000313" key="4">
    <source>
        <dbReference type="Proteomes" id="UP001652628"/>
    </source>
</evidence>
<dbReference type="Proteomes" id="UP001652628">
    <property type="component" value="Chromosome 3"/>
</dbReference>
<dbReference type="PIRSF" id="PIRSF005250">
    <property type="entry name" value="UCP005250"/>
    <property type="match status" value="1"/>
</dbReference>
<protein>
    <submittedName>
        <fullName evidence="5">TELO2-interacting protein 1 homolog</fullName>
    </submittedName>
</protein>
<feature type="domain" description="TTI1 N-terminal TPR" evidence="2">
    <location>
        <begin position="10"/>
        <end position="368"/>
    </location>
</feature>
<dbReference type="Pfam" id="PF24173">
    <property type="entry name" value="TPR_TTI1_N"/>
    <property type="match status" value="1"/>
</dbReference>
<feature type="region of interest" description="Disordered" evidence="1">
    <location>
        <begin position="829"/>
        <end position="858"/>
    </location>
</feature>
<dbReference type="InterPro" id="IPR049362">
    <property type="entry name" value="TTI1_rpt"/>
</dbReference>
<feature type="compositionally biased region" description="Acidic residues" evidence="1">
    <location>
        <begin position="830"/>
        <end position="853"/>
    </location>
</feature>
<dbReference type="InterPro" id="IPR016024">
    <property type="entry name" value="ARM-type_fold"/>
</dbReference>
<dbReference type="InterPro" id="IPR057567">
    <property type="entry name" value="TPR_TTI1_C"/>
</dbReference>
<feature type="domain" description="TTI1 C-terminal TPR" evidence="3">
    <location>
        <begin position="780"/>
        <end position="1041"/>
    </location>
</feature>
<dbReference type="PANTHER" id="PTHR18460">
    <property type="entry name" value="TEL2 INTERACTING PROTEIN 1 TTI1 FAMILY MEMBER"/>
    <property type="match status" value="1"/>
</dbReference>